<evidence type="ECO:0000313" key="3">
    <source>
        <dbReference type="WBParaSite" id="ACOC_0000572101-mRNA-1"/>
    </source>
</evidence>
<reference evidence="1 2" key="2">
    <citation type="submission" date="2018-11" db="EMBL/GenBank/DDBJ databases">
        <authorList>
            <consortium name="Pathogen Informatics"/>
        </authorList>
    </citation>
    <scope>NUCLEOTIDE SEQUENCE [LARGE SCALE GENOMIC DNA]</scope>
    <source>
        <strain evidence="1 2">Costa Rica</strain>
    </source>
</reference>
<dbReference type="AlphaFoldDB" id="A0A0R3PLR9"/>
<evidence type="ECO:0000313" key="1">
    <source>
        <dbReference type="EMBL" id="VDM57307.1"/>
    </source>
</evidence>
<dbReference type="OrthoDB" id="5842445at2759"/>
<protein>
    <submittedName>
        <fullName evidence="3">ZM domain-containing protein</fullName>
    </submittedName>
</protein>
<sequence>MGNRSSSHHPPPLAWSQGQYPAYAAPSGAYDAKRAHNGPAYTEPYMPHPILCRSMISLNADSGYMTSPSDSERMRLSKGSRMSLNHLDFVEQQRPLLFPPDLKTIKKLEKMEKKQQKLMKKYGGRAIAPPPPPAIFFQSQMLPPPPPIYSRAMSFDDLHRSPNEKFCQHALRSTEVVVAHWRPRLSPTQLDFFHRWDSTEHLSIKQRQMSAEMANGRFSHSSRSLYKKEASLTLETKLHIYDVLMMQ</sequence>
<dbReference type="Proteomes" id="UP000267027">
    <property type="component" value="Unassembled WGS sequence"/>
</dbReference>
<name>A0A0R3PLR9_ANGCS</name>
<evidence type="ECO:0000313" key="2">
    <source>
        <dbReference type="Proteomes" id="UP000267027"/>
    </source>
</evidence>
<proteinExistence type="predicted"/>
<dbReference type="EMBL" id="UYYA01003890">
    <property type="protein sequence ID" value="VDM57307.1"/>
    <property type="molecule type" value="Genomic_DNA"/>
</dbReference>
<organism evidence="3">
    <name type="scientific">Angiostrongylus costaricensis</name>
    <name type="common">Nematode worm</name>
    <dbReference type="NCBI Taxonomy" id="334426"/>
    <lineage>
        <taxon>Eukaryota</taxon>
        <taxon>Metazoa</taxon>
        <taxon>Ecdysozoa</taxon>
        <taxon>Nematoda</taxon>
        <taxon>Chromadorea</taxon>
        <taxon>Rhabditida</taxon>
        <taxon>Rhabditina</taxon>
        <taxon>Rhabditomorpha</taxon>
        <taxon>Strongyloidea</taxon>
        <taxon>Metastrongylidae</taxon>
        <taxon>Angiostrongylus</taxon>
    </lineage>
</organism>
<reference evidence="3" key="1">
    <citation type="submission" date="2017-02" db="UniProtKB">
        <authorList>
            <consortium name="WormBaseParasite"/>
        </authorList>
    </citation>
    <scope>IDENTIFICATION</scope>
</reference>
<dbReference type="STRING" id="334426.A0A0R3PLR9"/>
<dbReference type="OMA" id="WILSADF"/>
<gene>
    <name evidence="1" type="ORF">ACOC_LOCUS5722</name>
</gene>
<keyword evidence="2" id="KW-1185">Reference proteome</keyword>
<dbReference type="WBParaSite" id="ACOC_0000572101-mRNA-1">
    <property type="protein sequence ID" value="ACOC_0000572101-mRNA-1"/>
    <property type="gene ID" value="ACOC_0000572101"/>
</dbReference>
<accession>A0A0R3PLR9</accession>